<dbReference type="STRING" id="1095629.A0A0C9XDH4"/>
<dbReference type="HOGENOM" id="CLU_044873_0_0_1"/>
<dbReference type="Proteomes" id="UP000054477">
    <property type="component" value="Unassembled WGS sequence"/>
</dbReference>
<evidence type="ECO:0000256" key="2">
    <source>
        <dbReference type="SAM" id="MobiDB-lite"/>
    </source>
</evidence>
<evidence type="ECO:0000313" key="3">
    <source>
        <dbReference type="EMBL" id="KIJ95771.1"/>
    </source>
</evidence>
<name>A0A0C9XDH4_9AGAR</name>
<dbReference type="PANTHER" id="PTHR21974">
    <property type="entry name" value="RE15880P"/>
    <property type="match status" value="1"/>
</dbReference>
<reference evidence="4" key="2">
    <citation type="submission" date="2015-01" db="EMBL/GenBank/DDBJ databases">
        <title>Evolutionary Origins and Diversification of the Mycorrhizal Mutualists.</title>
        <authorList>
            <consortium name="DOE Joint Genome Institute"/>
            <consortium name="Mycorrhizal Genomics Consortium"/>
            <person name="Kohler A."/>
            <person name="Kuo A."/>
            <person name="Nagy L.G."/>
            <person name="Floudas D."/>
            <person name="Copeland A."/>
            <person name="Barry K.W."/>
            <person name="Cichocki N."/>
            <person name="Veneault-Fourrey C."/>
            <person name="LaButti K."/>
            <person name="Lindquist E.A."/>
            <person name="Lipzen A."/>
            <person name="Lundell T."/>
            <person name="Morin E."/>
            <person name="Murat C."/>
            <person name="Riley R."/>
            <person name="Ohm R."/>
            <person name="Sun H."/>
            <person name="Tunlid A."/>
            <person name="Henrissat B."/>
            <person name="Grigoriev I.V."/>
            <person name="Hibbett D.S."/>
            <person name="Martin F."/>
        </authorList>
    </citation>
    <scope>NUCLEOTIDE SEQUENCE [LARGE SCALE GENOMIC DNA]</scope>
    <source>
        <strain evidence="4">LaAM-08-1</strain>
    </source>
</reference>
<evidence type="ECO:0000256" key="1">
    <source>
        <dbReference type="SAM" id="Coils"/>
    </source>
</evidence>
<evidence type="ECO:0000313" key="4">
    <source>
        <dbReference type="Proteomes" id="UP000054477"/>
    </source>
</evidence>
<dbReference type="OrthoDB" id="2562743at2759"/>
<proteinExistence type="predicted"/>
<reference evidence="3 4" key="1">
    <citation type="submission" date="2014-04" db="EMBL/GenBank/DDBJ databases">
        <authorList>
            <consortium name="DOE Joint Genome Institute"/>
            <person name="Kuo A."/>
            <person name="Kohler A."/>
            <person name="Nagy L.G."/>
            <person name="Floudas D."/>
            <person name="Copeland A."/>
            <person name="Barry K.W."/>
            <person name="Cichocki N."/>
            <person name="Veneault-Fourrey C."/>
            <person name="LaButti K."/>
            <person name="Lindquist E.A."/>
            <person name="Lipzen A."/>
            <person name="Lundell T."/>
            <person name="Morin E."/>
            <person name="Murat C."/>
            <person name="Sun H."/>
            <person name="Tunlid A."/>
            <person name="Henrissat B."/>
            <person name="Grigoriev I.V."/>
            <person name="Hibbett D.S."/>
            <person name="Martin F."/>
            <person name="Nordberg H.P."/>
            <person name="Cantor M.N."/>
            <person name="Hua S.X."/>
        </authorList>
    </citation>
    <scope>NUCLEOTIDE SEQUENCE [LARGE SCALE GENOMIC DNA]</scope>
    <source>
        <strain evidence="3 4">LaAM-08-1</strain>
    </source>
</reference>
<keyword evidence="1" id="KW-0175">Coiled coil</keyword>
<dbReference type="EMBL" id="KN838743">
    <property type="protein sequence ID" value="KIJ95771.1"/>
    <property type="molecule type" value="Genomic_DNA"/>
</dbReference>
<dbReference type="PANTHER" id="PTHR21974:SF2">
    <property type="entry name" value="RE15880P"/>
    <property type="match status" value="1"/>
</dbReference>
<feature type="region of interest" description="Disordered" evidence="2">
    <location>
        <begin position="417"/>
        <end position="462"/>
    </location>
</feature>
<sequence>MSDEMTPTEAIVANVEYHSRLLTSISNLDYIASALEHQAAYVADLENQKVQSAERVLALNKRTKKERKDHETLRDSTTRRLAHKLTGRKELYEAKESKEEREYVEALQEEMSERDKHNVIQGLLNEARLEQEDLSRKAEERRLLHAELDALYTRIFEGPSESFPEEDQLEYAVIEAQQKYEKLQSILNSESRAAEILARASRTMDACQANMQQALQLSRNDMWGGGVYNMSDMMERSALRSAQAHADQAEMLVEQARRASRHVQPIGRVNVSAAQMMTNFFFDNYYSDMQVFNRIKTSAAQVLLSNNRIKTEANAALNRAQVASSKITSASRKLDHSRSELYHYRRATFESVAAQEAASRPPSYDTVAADSVPTLPASDAPVSNPTTPPPAASPRDLVTSSALTLSLNSELNEKTLLDMPLPSSSSDSGASSSSTENTSTLEVVNSSSSAGPLSPSSSWRSRNPYAAALMAAQRLEISDK</sequence>
<keyword evidence="4" id="KW-1185">Reference proteome</keyword>
<feature type="coiled-coil region" evidence="1">
    <location>
        <begin position="197"/>
        <end position="259"/>
    </location>
</feature>
<feature type="coiled-coil region" evidence="1">
    <location>
        <begin position="89"/>
        <end position="140"/>
    </location>
</feature>
<accession>A0A0C9XDH4</accession>
<protein>
    <submittedName>
        <fullName evidence="3">Uncharacterized protein</fullName>
    </submittedName>
</protein>
<dbReference type="AlphaFoldDB" id="A0A0C9XDH4"/>
<gene>
    <name evidence="3" type="ORF">K443DRAFT_315974</name>
</gene>
<feature type="region of interest" description="Disordered" evidence="2">
    <location>
        <begin position="353"/>
        <end position="396"/>
    </location>
</feature>
<organism evidence="3 4">
    <name type="scientific">Laccaria amethystina LaAM-08-1</name>
    <dbReference type="NCBI Taxonomy" id="1095629"/>
    <lineage>
        <taxon>Eukaryota</taxon>
        <taxon>Fungi</taxon>
        <taxon>Dikarya</taxon>
        <taxon>Basidiomycota</taxon>
        <taxon>Agaricomycotina</taxon>
        <taxon>Agaricomycetes</taxon>
        <taxon>Agaricomycetidae</taxon>
        <taxon>Agaricales</taxon>
        <taxon>Agaricineae</taxon>
        <taxon>Hydnangiaceae</taxon>
        <taxon>Laccaria</taxon>
    </lineage>
</organism>
<feature type="compositionally biased region" description="Low complexity" evidence="2">
    <location>
        <begin position="423"/>
        <end position="461"/>
    </location>
</feature>